<dbReference type="InterPro" id="IPR000028">
    <property type="entry name" value="Chloroperoxidase"/>
</dbReference>
<dbReference type="EMBL" id="KL197743">
    <property type="protein sequence ID" value="KDQ51950.1"/>
    <property type="molecule type" value="Genomic_DNA"/>
</dbReference>
<gene>
    <name evidence="10" type="ORF">JAAARDRAFT_184569</name>
</gene>
<dbReference type="PROSITE" id="PS51405">
    <property type="entry name" value="HEME_HALOPEROXIDASE"/>
    <property type="match status" value="1"/>
</dbReference>
<evidence type="ECO:0000256" key="6">
    <source>
        <dbReference type="ARBA" id="ARBA00023004"/>
    </source>
</evidence>
<keyword evidence="8" id="KW-0732">Signal</keyword>
<keyword evidence="3" id="KW-0349">Heme</keyword>
<dbReference type="STRING" id="933084.A0A067PDS0"/>
<dbReference type="SUPFAM" id="SSF47571">
    <property type="entry name" value="Cloroperoxidase"/>
    <property type="match status" value="1"/>
</dbReference>
<dbReference type="AlphaFoldDB" id="A0A067PDS0"/>
<dbReference type="OrthoDB" id="407298at2759"/>
<dbReference type="PANTHER" id="PTHR33577:SF9">
    <property type="entry name" value="PEROXIDASE STCC"/>
    <property type="match status" value="1"/>
</dbReference>
<dbReference type="Proteomes" id="UP000027265">
    <property type="component" value="Unassembled WGS sequence"/>
</dbReference>
<dbReference type="Gene3D" id="1.10.489.10">
    <property type="entry name" value="Chloroperoxidase-like"/>
    <property type="match status" value="1"/>
</dbReference>
<dbReference type="InParanoid" id="A0A067PDS0"/>
<evidence type="ECO:0000259" key="9">
    <source>
        <dbReference type="PROSITE" id="PS51405"/>
    </source>
</evidence>
<dbReference type="Pfam" id="PF01328">
    <property type="entry name" value="Peroxidase_2"/>
    <property type="match status" value="1"/>
</dbReference>
<evidence type="ECO:0000256" key="2">
    <source>
        <dbReference type="ARBA" id="ARBA00022559"/>
    </source>
</evidence>
<protein>
    <recommendedName>
        <fullName evidence="9">Heme haloperoxidase family profile domain-containing protein</fullName>
    </recommendedName>
</protein>
<evidence type="ECO:0000313" key="10">
    <source>
        <dbReference type="EMBL" id="KDQ51950.1"/>
    </source>
</evidence>
<evidence type="ECO:0000256" key="7">
    <source>
        <dbReference type="ARBA" id="ARBA00025795"/>
    </source>
</evidence>
<keyword evidence="11" id="KW-1185">Reference proteome</keyword>
<dbReference type="GO" id="GO:0046872">
    <property type="term" value="F:metal ion binding"/>
    <property type="evidence" value="ECO:0007669"/>
    <property type="project" value="UniProtKB-KW"/>
</dbReference>
<keyword evidence="5" id="KW-0560">Oxidoreductase</keyword>
<feature type="domain" description="Heme haloperoxidase family profile" evidence="9">
    <location>
        <begin position="33"/>
        <end position="281"/>
    </location>
</feature>
<evidence type="ECO:0000256" key="8">
    <source>
        <dbReference type="SAM" id="SignalP"/>
    </source>
</evidence>
<name>A0A067PDS0_9AGAM</name>
<comment type="similarity">
    <text evidence="7">Belongs to the chloroperoxidase family.</text>
</comment>
<feature type="signal peptide" evidence="8">
    <location>
        <begin position="1"/>
        <end position="27"/>
    </location>
</feature>
<sequence length="313" mass="33397">MLSRSTTLKSLLVLVFSGFLVTLLARAHEMNHETHEYIPAQPGDSRSPCPALNTLANHGYLPRDGRSISPSQMSKALKEAYHLSSPLSTLLTYGGFFLLRAPPPPTSVPTPLTLTSALSFSTHLLKTLPSMGAVLRDLDLSDLALHNHIEHDASLVHDNTPLGKKFASTHINSTLLETFLGASATGTHISLNDIALARVYRESQTTTPPIDAFHAEVARGEVALVLGIFGAPSSDGAFGTASSEGVKIDWIKEWFGSERLPIGWAPTHLQTLRQTVASSSGLRAAMGDIAQAIAGAGSKEAKVEKPVLVVQDN</sequence>
<keyword evidence="4" id="KW-0479">Metal-binding</keyword>
<evidence type="ECO:0000256" key="5">
    <source>
        <dbReference type="ARBA" id="ARBA00023002"/>
    </source>
</evidence>
<reference evidence="11" key="1">
    <citation type="journal article" date="2014" name="Proc. Natl. Acad. Sci. U.S.A.">
        <title>Extensive sampling of basidiomycete genomes demonstrates inadequacy of the white-rot/brown-rot paradigm for wood decay fungi.</title>
        <authorList>
            <person name="Riley R."/>
            <person name="Salamov A.A."/>
            <person name="Brown D.W."/>
            <person name="Nagy L.G."/>
            <person name="Floudas D."/>
            <person name="Held B.W."/>
            <person name="Levasseur A."/>
            <person name="Lombard V."/>
            <person name="Morin E."/>
            <person name="Otillar R."/>
            <person name="Lindquist E.A."/>
            <person name="Sun H."/>
            <person name="LaButti K.M."/>
            <person name="Schmutz J."/>
            <person name="Jabbour D."/>
            <person name="Luo H."/>
            <person name="Baker S.E."/>
            <person name="Pisabarro A.G."/>
            <person name="Walton J.D."/>
            <person name="Blanchette R.A."/>
            <person name="Henrissat B."/>
            <person name="Martin F."/>
            <person name="Cullen D."/>
            <person name="Hibbett D.S."/>
            <person name="Grigoriev I.V."/>
        </authorList>
    </citation>
    <scope>NUCLEOTIDE SEQUENCE [LARGE SCALE GENOMIC DNA]</scope>
    <source>
        <strain evidence="11">MUCL 33604</strain>
    </source>
</reference>
<comment type="cofactor">
    <cofactor evidence="1">
        <name>heme b</name>
        <dbReference type="ChEBI" id="CHEBI:60344"/>
    </cofactor>
</comment>
<dbReference type="GO" id="GO:0004601">
    <property type="term" value="F:peroxidase activity"/>
    <property type="evidence" value="ECO:0007669"/>
    <property type="project" value="UniProtKB-KW"/>
</dbReference>
<dbReference type="PANTHER" id="PTHR33577">
    <property type="entry name" value="STERIGMATOCYSTIN BIOSYNTHESIS PEROXIDASE STCC-RELATED"/>
    <property type="match status" value="1"/>
</dbReference>
<dbReference type="InterPro" id="IPR036851">
    <property type="entry name" value="Chloroperoxidase-like_sf"/>
</dbReference>
<evidence type="ECO:0000256" key="3">
    <source>
        <dbReference type="ARBA" id="ARBA00022617"/>
    </source>
</evidence>
<feature type="chain" id="PRO_5001643105" description="Heme haloperoxidase family profile domain-containing protein" evidence="8">
    <location>
        <begin position="28"/>
        <end position="313"/>
    </location>
</feature>
<proteinExistence type="inferred from homology"/>
<keyword evidence="6" id="KW-0408">Iron</keyword>
<evidence type="ECO:0000256" key="1">
    <source>
        <dbReference type="ARBA" id="ARBA00001970"/>
    </source>
</evidence>
<accession>A0A067PDS0</accession>
<organism evidence="10 11">
    <name type="scientific">Jaapia argillacea MUCL 33604</name>
    <dbReference type="NCBI Taxonomy" id="933084"/>
    <lineage>
        <taxon>Eukaryota</taxon>
        <taxon>Fungi</taxon>
        <taxon>Dikarya</taxon>
        <taxon>Basidiomycota</taxon>
        <taxon>Agaricomycotina</taxon>
        <taxon>Agaricomycetes</taxon>
        <taxon>Agaricomycetidae</taxon>
        <taxon>Jaapiales</taxon>
        <taxon>Jaapiaceae</taxon>
        <taxon>Jaapia</taxon>
    </lineage>
</organism>
<dbReference type="HOGENOM" id="CLU_050230_5_0_1"/>
<keyword evidence="2" id="KW-0575">Peroxidase</keyword>
<evidence type="ECO:0000313" key="11">
    <source>
        <dbReference type="Proteomes" id="UP000027265"/>
    </source>
</evidence>
<evidence type="ECO:0000256" key="4">
    <source>
        <dbReference type="ARBA" id="ARBA00022723"/>
    </source>
</evidence>